<accession>A0A2P2NR41</accession>
<sequence>MIINTFINGYCLGFY</sequence>
<dbReference type="EMBL" id="GGEC01064396">
    <property type="protein sequence ID" value="MBX44880.1"/>
    <property type="molecule type" value="Transcribed_RNA"/>
</dbReference>
<protein>
    <submittedName>
        <fullName evidence="1">Uncharacterized protein</fullName>
    </submittedName>
</protein>
<reference evidence="1" key="1">
    <citation type="submission" date="2018-02" db="EMBL/GenBank/DDBJ databases">
        <title>Rhizophora mucronata_Transcriptome.</title>
        <authorList>
            <person name="Meera S.P."/>
            <person name="Sreeshan A."/>
            <person name="Augustine A."/>
        </authorList>
    </citation>
    <scope>NUCLEOTIDE SEQUENCE</scope>
    <source>
        <tissue evidence="1">Leaf</tissue>
    </source>
</reference>
<name>A0A2P2NR41_RHIMU</name>
<organism evidence="1">
    <name type="scientific">Rhizophora mucronata</name>
    <name type="common">Asiatic mangrove</name>
    <dbReference type="NCBI Taxonomy" id="61149"/>
    <lineage>
        <taxon>Eukaryota</taxon>
        <taxon>Viridiplantae</taxon>
        <taxon>Streptophyta</taxon>
        <taxon>Embryophyta</taxon>
        <taxon>Tracheophyta</taxon>
        <taxon>Spermatophyta</taxon>
        <taxon>Magnoliopsida</taxon>
        <taxon>eudicotyledons</taxon>
        <taxon>Gunneridae</taxon>
        <taxon>Pentapetalae</taxon>
        <taxon>rosids</taxon>
        <taxon>fabids</taxon>
        <taxon>Malpighiales</taxon>
        <taxon>Rhizophoraceae</taxon>
        <taxon>Rhizophora</taxon>
    </lineage>
</organism>
<proteinExistence type="predicted"/>
<evidence type="ECO:0000313" key="1">
    <source>
        <dbReference type="EMBL" id="MBX44880.1"/>
    </source>
</evidence>